<name>A0A809XYG4_9BRAD</name>
<proteinExistence type="predicted"/>
<dbReference type="InterPro" id="IPR011010">
    <property type="entry name" value="DNA_brk_join_enz"/>
</dbReference>
<dbReference type="AlphaFoldDB" id="A0A809XYG4"/>
<dbReference type="GO" id="GO:0015074">
    <property type="term" value="P:DNA integration"/>
    <property type="evidence" value="ECO:0007669"/>
    <property type="project" value="UniProtKB-KW"/>
</dbReference>
<dbReference type="Gene3D" id="1.10.443.10">
    <property type="entry name" value="Intergrase catalytic core"/>
    <property type="match status" value="1"/>
</dbReference>
<dbReference type="CDD" id="cd00796">
    <property type="entry name" value="INT_Rci_Hp1_C"/>
    <property type="match status" value="1"/>
</dbReference>
<reference evidence="6" key="3">
    <citation type="submission" date="2020-05" db="EMBL/GenBank/DDBJ databases">
        <title>Complete genome sequence of Bradyrhizobium diazoefficiens XF9 isolated from soybean nodule.</title>
        <authorList>
            <person name="Noda R."/>
            <person name="Kakizaki K."/>
            <person name="Minamisawa K."/>
        </authorList>
    </citation>
    <scope>NUCLEOTIDE SEQUENCE</scope>
    <source>
        <strain evidence="6">XF9</strain>
    </source>
</reference>
<dbReference type="Pfam" id="PF00589">
    <property type="entry name" value="Phage_integrase"/>
    <property type="match status" value="1"/>
</dbReference>
<dbReference type="GO" id="GO:0006310">
    <property type="term" value="P:DNA recombination"/>
    <property type="evidence" value="ECO:0007669"/>
    <property type="project" value="UniProtKB-KW"/>
</dbReference>
<evidence type="ECO:0000313" key="6">
    <source>
        <dbReference type="EMBL" id="BCE82380.1"/>
    </source>
</evidence>
<dbReference type="InterPro" id="IPR050090">
    <property type="entry name" value="Tyrosine_recombinase_XerCD"/>
</dbReference>
<dbReference type="PROSITE" id="PS51898">
    <property type="entry name" value="TYR_RECOMBINASE"/>
    <property type="match status" value="1"/>
</dbReference>
<dbReference type="PANTHER" id="PTHR30349:SF88">
    <property type="entry name" value="BLL1584 PROTEIN"/>
    <property type="match status" value="1"/>
</dbReference>
<evidence type="ECO:0000256" key="2">
    <source>
        <dbReference type="ARBA" id="ARBA00023172"/>
    </source>
</evidence>
<sequence length="399" mass="45099">MSRTGKGPRLCKRAARRKDGVVTSHAVWVVRDGRSEVSTGVAASEDQSSPPKEAEEFLAEYLTKKHKPAQRVRDIERIQVADVLWIYFDNHVDPEKPDEEHTADDRALVQCIGRLNEYWGAKMLSEVNTNAGKGYVKHRISNGGGQGGARRDLETLRAAINHHSKENLHYGNVSVWLPKRGEPRDRWLTRSEAAKMIWTAYRYRESQTIHVGAKKGQKILTDRRPLRHVARFLLIGCYTGTRAGAIASASRLRVAGKSYVDMEHGLFYRRPIGKKATKKRQTPVPLPPRLLAHLRRWARLGLAKEHFVEFNGRPVKSVKKAFRKVVELAEIDTMLGPVVPHTLRHTAATWLMLNGTSIWEAAGYLGITVEVLERVYGHHHPDFHAAAADGITRKPKKRN</sequence>
<organism evidence="4">
    <name type="scientific">Bradyrhizobium diazoefficiens</name>
    <dbReference type="NCBI Taxonomy" id="1355477"/>
    <lineage>
        <taxon>Bacteria</taxon>
        <taxon>Pseudomonadati</taxon>
        <taxon>Pseudomonadota</taxon>
        <taxon>Alphaproteobacteria</taxon>
        <taxon>Hyphomicrobiales</taxon>
        <taxon>Nitrobacteraceae</taxon>
        <taxon>Bradyrhizobium</taxon>
    </lineage>
</organism>
<evidence type="ECO:0000313" key="5">
    <source>
        <dbReference type="EMBL" id="BCE41764.1"/>
    </source>
</evidence>
<dbReference type="EMBL" id="AP023092">
    <property type="protein sequence ID" value="BCE32986.1"/>
    <property type="molecule type" value="Genomic_DNA"/>
</dbReference>
<dbReference type="GO" id="GO:0003677">
    <property type="term" value="F:DNA binding"/>
    <property type="evidence" value="ECO:0007669"/>
    <property type="project" value="InterPro"/>
</dbReference>
<evidence type="ECO:0000259" key="3">
    <source>
        <dbReference type="PROSITE" id="PS51898"/>
    </source>
</evidence>
<dbReference type="SUPFAM" id="SSF56349">
    <property type="entry name" value="DNA breaking-rejoining enzymes"/>
    <property type="match status" value="1"/>
</dbReference>
<evidence type="ECO:0000313" key="4">
    <source>
        <dbReference type="EMBL" id="BCE32986.1"/>
    </source>
</evidence>
<evidence type="ECO:0000256" key="1">
    <source>
        <dbReference type="ARBA" id="ARBA00022908"/>
    </source>
</evidence>
<accession>A0A809XYG4</accession>
<dbReference type="EMBL" id="AP023098">
    <property type="protein sequence ID" value="BCE82380.1"/>
    <property type="molecule type" value="Genomic_DNA"/>
</dbReference>
<keyword evidence="2" id="KW-0233">DNA recombination</keyword>
<evidence type="ECO:0000313" key="7">
    <source>
        <dbReference type="EMBL" id="BCE85303.1"/>
    </source>
</evidence>
<keyword evidence="1" id="KW-0229">DNA integration</keyword>
<protein>
    <recommendedName>
        <fullName evidence="3">Tyr recombinase domain-containing protein</fullName>
    </recommendedName>
</protein>
<dbReference type="EMBL" id="AP023093">
    <property type="protein sequence ID" value="BCE41764.1"/>
    <property type="molecule type" value="Genomic_DNA"/>
</dbReference>
<dbReference type="PANTHER" id="PTHR30349">
    <property type="entry name" value="PHAGE INTEGRASE-RELATED"/>
    <property type="match status" value="1"/>
</dbReference>
<reference evidence="5" key="2">
    <citation type="submission" date="2020-05" db="EMBL/GenBank/DDBJ databases">
        <title>Complete genome sequence of Bradyrhizobium diazoefficiens XF3 isolated from soybean nodule.</title>
        <authorList>
            <person name="Noda R."/>
            <person name="Kakizaki K."/>
            <person name="Minamisawa K."/>
        </authorList>
    </citation>
    <scope>NUCLEOTIDE SEQUENCE</scope>
    <source>
        <strain evidence="5">XF3</strain>
    </source>
</reference>
<dbReference type="InterPro" id="IPR002104">
    <property type="entry name" value="Integrase_catalytic"/>
</dbReference>
<feature type="domain" description="Tyr recombinase" evidence="3">
    <location>
        <begin position="183"/>
        <end position="389"/>
    </location>
</feature>
<dbReference type="InterPro" id="IPR013762">
    <property type="entry name" value="Integrase-like_cat_sf"/>
</dbReference>
<gene>
    <name evidence="4" type="ORF">XF2B_67550</name>
    <name evidence="5" type="ORF">XF3B_67950</name>
    <name evidence="6" type="ORF">XF9B_38010</name>
    <name evidence="7" type="ORF">XF9B_67240</name>
</gene>
<dbReference type="EMBL" id="AP023098">
    <property type="protein sequence ID" value="BCE85303.1"/>
    <property type="molecule type" value="Genomic_DNA"/>
</dbReference>
<dbReference type="RefSeq" id="WP_182872323.1">
    <property type="nucleotide sequence ID" value="NZ_AP022639.1"/>
</dbReference>
<reference evidence="4" key="1">
    <citation type="submission" date="2020-05" db="EMBL/GenBank/DDBJ databases">
        <title>Complete genome sequence of Bradyrhizobium diazoefficiens XF2 isolated from soybean nodule.</title>
        <authorList>
            <person name="Noda R."/>
            <person name="Kakizaki K."/>
            <person name="Minamisawa K."/>
        </authorList>
    </citation>
    <scope>NUCLEOTIDE SEQUENCE</scope>
    <source>
        <strain evidence="4">XF2</strain>
    </source>
</reference>